<dbReference type="KEGG" id="ssua:FPZ54_16755"/>
<dbReference type="OrthoDB" id="9793039at2"/>
<feature type="domain" description="VOC" evidence="1">
    <location>
        <begin position="7"/>
        <end position="126"/>
    </location>
</feature>
<dbReference type="Pfam" id="PF00903">
    <property type="entry name" value="Glyoxalase"/>
    <property type="match status" value="2"/>
</dbReference>
<dbReference type="CDD" id="cd07247">
    <property type="entry name" value="SgaA_N_like"/>
    <property type="match status" value="2"/>
</dbReference>
<dbReference type="Gene3D" id="3.10.180.10">
    <property type="entry name" value="2,3-Dihydroxybiphenyl 1,2-Dioxygenase, domain 1"/>
    <property type="match status" value="2"/>
</dbReference>
<proteinExistence type="predicted"/>
<protein>
    <submittedName>
        <fullName evidence="2">VOC family protein</fullName>
    </submittedName>
</protein>
<feature type="domain" description="VOC" evidence="1">
    <location>
        <begin position="142"/>
        <end position="262"/>
    </location>
</feature>
<gene>
    <name evidence="2" type="ORF">FPZ54_16755</name>
</gene>
<dbReference type="RefSeq" id="WP_145848965.1">
    <property type="nucleotide sequence ID" value="NZ_CP042239.1"/>
</dbReference>
<evidence type="ECO:0000259" key="1">
    <source>
        <dbReference type="PROSITE" id="PS51819"/>
    </source>
</evidence>
<dbReference type="InterPro" id="IPR037523">
    <property type="entry name" value="VOC_core"/>
</dbReference>
<dbReference type="InterPro" id="IPR052164">
    <property type="entry name" value="Anthracycline_SecMetBiosynth"/>
</dbReference>
<dbReference type="PANTHER" id="PTHR33993">
    <property type="entry name" value="GLYOXALASE-RELATED"/>
    <property type="match status" value="1"/>
</dbReference>
<name>A0A518RJ92_9SPHN</name>
<dbReference type="AlphaFoldDB" id="A0A518RJ92"/>
<dbReference type="EMBL" id="CP042239">
    <property type="protein sequence ID" value="QDX27490.1"/>
    <property type="molecule type" value="Genomic_DNA"/>
</dbReference>
<organism evidence="2 3">
    <name type="scientific">Sphingomonas suaedae</name>
    <dbReference type="NCBI Taxonomy" id="2599297"/>
    <lineage>
        <taxon>Bacteria</taxon>
        <taxon>Pseudomonadati</taxon>
        <taxon>Pseudomonadota</taxon>
        <taxon>Alphaproteobacteria</taxon>
        <taxon>Sphingomonadales</taxon>
        <taxon>Sphingomonadaceae</taxon>
        <taxon>Sphingomonas</taxon>
    </lineage>
</organism>
<evidence type="ECO:0000313" key="2">
    <source>
        <dbReference type="EMBL" id="QDX27490.1"/>
    </source>
</evidence>
<dbReference type="SUPFAM" id="SSF54593">
    <property type="entry name" value="Glyoxalase/Bleomycin resistance protein/Dihydroxybiphenyl dioxygenase"/>
    <property type="match status" value="2"/>
</dbReference>
<evidence type="ECO:0000313" key="3">
    <source>
        <dbReference type="Proteomes" id="UP000318055"/>
    </source>
</evidence>
<keyword evidence="3" id="KW-1185">Reference proteome</keyword>
<dbReference type="PROSITE" id="PS51819">
    <property type="entry name" value="VOC"/>
    <property type="match status" value="2"/>
</dbReference>
<dbReference type="PANTHER" id="PTHR33993:SF14">
    <property type="entry name" value="GB|AAF24581.1"/>
    <property type="match status" value="1"/>
</dbReference>
<dbReference type="InterPro" id="IPR004360">
    <property type="entry name" value="Glyas_Fos-R_dOase_dom"/>
</dbReference>
<accession>A0A518RJ92</accession>
<dbReference type="Proteomes" id="UP000318055">
    <property type="component" value="Chromosome"/>
</dbReference>
<reference evidence="2 3" key="1">
    <citation type="submission" date="2019-07" db="EMBL/GenBank/DDBJ databases">
        <title>Sphingomonas alkalisoli sp. nov., isolated from rhizosphere soil of Suaedae salsa.</title>
        <authorList>
            <person name="Zhang H."/>
            <person name="Xu L."/>
            <person name="Zhang J.-X."/>
            <person name="Sun J.-Q."/>
        </authorList>
    </citation>
    <scope>NUCLEOTIDE SEQUENCE [LARGE SCALE GENOMIC DNA]</scope>
    <source>
        <strain evidence="2 3">XS-10</strain>
    </source>
</reference>
<dbReference type="InterPro" id="IPR029068">
    <property type="entry name" value="Glyas_Bleomycin-R_OHBP_Dase"/>
</dbReference>
<sequence length="263" mass="28465">MTNPHGSWIWYELMTPDAQASRSFYEAVVGWRIDAESMMPGDTEYRILHAPDGDTGGMLTLDAAMLAGGAKAGWLGYVGVEDVDATVEQLKSAGGSVHVPPTDIPDVGRFAMVADPQGVVFYVMRGFSPESSTAFARTGEGHVSWNELQTSDAEAGFAFYSGLFGWERAGSMPMPWGEYSFLRGKDAGDSMEVVWGAMMPREKPEHPVGWTFYFRVSDIETAHAKVKELGGTPLSDPMEVPGGERVFHATDPQGATFGLVAPK</sequence>